<evidence type="ECO:0000313" key="2">
    <source>
        <dbReference type="Proteomes" id="UP000250235"/>
    </source>
</evidence>
<reference evidence="1 2" key="1">
    <citation type="journal article" date="2015" name="Proc. Natl. Acad. Sci. U.S.A.">
        <title>The resurrection genome of Boea hygrometrica: A blueprint for survival of dehydration.</title>
        <authorList>
            <person name="Xiao L."/>
            <person name="Yang G."/>
            <person name="Zhang L."/>
            <person name="Yang X."/>
            <person name="Zhao S."/>
            <person name="Ji Z."/>
            <person name="Zhou Q."/>
            <person name="Hu M."/>
            <person name="Wang Y."/>
            <person name="Chen M."/>
            <person name="Xu Y."/>
            <person name="Jin H."/>
            <person name="Xiao X."/>
            <person name="Hu G."/>
            <person name="Bao F."/>
            <person name="Hu Y."/>
            <person name="Wan P."/>
            <person name="Li L."/>
            <person name="Deng X."/>
            <person name="Kuang T."/>
            <person name="Xiang C."/>
            <person name="Zhu J.K."/>
            <person name="Oliver M.J."/>
            <person name="He Y."/>
        </authorList>
    </citation>
    <scope>NUCLEOTIDE SEQUENCE [LARGE SCALE GENOMIC DNA]</scope>
    <source>
        <strain evidence="2">cv. XS01</strain>
    </source>
</reference>
<proteinExistence type="predicted"/>
<dbReference type="Proteomes" id="UP000250235">
    <property type="component" value="Unassembled WGS sequence"/>
</dbReference>
<evidence type="ECO:0000313" key="1">
    <source>
        <dbReference type="EMBL" id="KZV34141.1"/>
    </source>
</evidence>
<dbReference type="AlphaFoldDB" id="A0A2Z7BQ95"/>
<sequence>MMNSSRICPAVGSQYKDSAVGLVFMETAAGLAMETSRVKSVVRNQAEAKLNQLEYNMESAVMTSALMSSQSAVGYQQMKRGERDEATSCWRISRWIRVDDVIGNVIIFSRWFERVVARISRTAFFLALKIQQEDFALITSRKNQSQDTSWKHMFNTSWTTRRKQQQHPVESLLESAVAIYPVASYSGSSRELQCFCYPFDMEIQTQEKKNSSAKYPVDKETAVARSVVTKNKQQLSEQLLNNLLNNIQPLQAINDQDGKNQWLRFSVQIASIQG</sequence>
<protein>
    <submittedName>
        <fullName evidence="1">Uncharacterized protein</fullName>
    </submittedName>
</protein>
<organism evidence="1 2">
    <name type="scientific">Dorcoceras hygrometricum</name>
    <dbReference type="NCBI Taxonomy" id="472368"/>
    <lineage>
        <taxon>Eukaryota</taxon>
        <taxon>Viridiplantae</taxon>
        <taxon>Streptophyta</taxon>
        <taxon>Embryophyta</taxon>
        <taxon>Tracheophyta</taxon>
        <taxon>Spermatophyta</taxon>
        <taxon>Magnoliopsida</taxon>
        <taxon>eudicotyledons</taxon>
        <taxon>Gunneridae</taxon>
        <taxon>Pentapetalae</taxon>
        <taxon>asterids</taxon>
        <taxon>lamiids</taxon>
        <taxon>Lamiales</taxon>
        <taxon>Gesneriaceae</taxon>
        <taxon>Didymocarpoideae</taxon>
        <taxon>Trichosporeae</taxon>
        <taxon>Loxocarpinae</taxon>
        <taxon>Dorcoceras</taxon>
    </lineage>
</organism>
<name>A0A2Z7BQ95_9LAMI</name>
<keyword evidence="2" id="KW-1185">Reference proteome</keyword>
<gene>
    <name evidence="1" type="ORF">F511_19231</name>
</gene>
<dbReference type="EMBL" id="KV005221">
    <property type="protein sequence ID" value="KZV34141.1"/>
    <property type="molecule type" value="Genomic_DNA"/>
</dbReference>
<accession>A0A2Z7BQ95</accession>